<proteinExistence type="predicted"/>
<gene>
    <name evidence="1" type="ORF">COT34_02080</name>
</gene>
<evidence type="ECO:0000313" key="2">
    <source>
        <dbReference type="Proteomes" id="UP000229390"/>
    </source>
</evidence>
<dbReference type="InterPro" id="IPR029063">
    <property type="entry name" value="SAM-dependent_MTases_sf"/>
</dbReference>
<dbReference type="CDD" id="cd02440">
    <property type="entry name" value="AdoMet_MTases"/>
    <property type="match status" value="1"/>
</dbReference>
<name>A0A2M6T0A4_9BACT</name>
<reference evidence="2" key="1">
    <citation type="submission" date="2017-09" db="EMBL/GenBank/DDBJ databases">
        <title>Depth-based differentiation of microbial function through sediment-hosted aquifers and enrichment of novel symbionts in the deep terrestrial subsurface.</title>
        <authorList>
            <person name="Probst A.J."/>
            <person name="Ladd B."/>
            <person name="Jarett J.K."/>
            <person name="Geller-Mcgrath D.E."/>
            <person name="Sieber C.M.K."/>
            <person name="Emerson J.B."/>
            <person name="Anantharaman K."/>
            <person name="Thomas B.C."/>
            <person name="Malmstrom R."/>
            <person name="Stieglmeier M."/>
            <person name="Klingl A."/>
            <person name="Woyke T."/>
            <person name="Ryan C.M."/>
            <person name="Banfield J.F."/>
        </authorList>
    </citation>
    <scope>NUCLEOTIDE SEQUENCE [LARGE SCALE GENOMIC DNA]</scope>
</reference>
<dbReference type="SUPFAM" id="SSF53335">
    <property type="entry name" value="S-adenosyl-L-methionine-dependent methyltransferases"/>
    <property type="match status" value="1"/>
</dbReference>
<organism evidence="1 2">
    <name type="scientific">Candidatus Nealsonbacteria bacterium CG08_land_8_20_14_0_20_43_11</name>
    <dbReference type="NCBI Taxonomy" id="1974706"/>
    <lineage>
        <taxon>Bacteria</taxon>
        <taxon>Candidatus Nealsoniibacteriota</taxon>
    </lineage>
</organism>
<sequence>MSWQKEIRSKIGYWLVGNFFHNIFRPPYFEFLKKSLPSDFLNREICDLGCGDGSATIKLKDLFRAKNIKGYEINDSLIKKARKRGIAVEKIDLEKEVPYGEMATIWAVIHHLKNKEGFLNRVRANFNYAVIVEPIKCWWAFLDGGEPLLEKEWEELFDKTLGGCVSLKFRDNIYIFWKKKTIDEKE</sequence>
<evidence type="ECO:0008006" key="3">
    <source>
        <dbReference type="Google" id="ProtNLM"/>
    </source>
</evidence>
<evidence type="ECO:0000313" key="1">
    <source>
        <dbReference type="EMBL" id="PIS38759.1"/>
    </source>
</evidence>
<dbReference type="Pfam" id="PF13489">
    <property type="entry name" value="Methyltransf_23"/>
    <property type="match status" value="1"/>
</dbReference>
<dbReference type="Gene3D" id="3.40.50.150">
    <property type="entry name" value="Vaccinia Virus protein VP39"/>
    <property type="match status" value="1"/>
</dbReference>
<protein>
    <recommendedName>
        <fullName evidence="3">Methyltransferase domain-containing protein</fullName>
    </recommendedName>
</protein>
<accession>A0A2M6T0A4</accession>
<dbReference type="Proteomes" id="UP000229390">
    <property type="component" value="Unassembled WGS sequence"/>
</dbReference>
<dbReference type="AlphaFoldDB" id="A0A2M6T0A4"/>
<dbReference type="EMBL" id="PEYE01000035">
    <property type="protein sequence ID" value="PIS38759.1"/>
    <property type="molecule type" value="Genomic_DNA"/>
</dbReference>
<comment type="caution">
    <text evidence="1">The sequence shown here is derived from an EMBL/GenBank/DDBJ whole genome shotgun (WGS) entry which is preliminary data.</text>
</comment>